<evidence type="ECO:0000259" key="2">
    <source>
        <dbReference type="PROSITE" id="PS50222"/>
    </source>
</evidence>
<comment type="caution">
    <text evidence="3">The sequence shown here is derived from an EMBL/GenBank/DDBJ whole genome shotgun (WGS) entry which is preliminary data.</text>
</comment>
<feature type="domain" description="EF-hand" evidence="2">
    <location>
        <begin position="93"/>
        <end position="128"/>
    </location>
</feature>
<dbReference type="AlphaFoldDB" id="A0A931MLG4"/>
<gene>
    <name evidence="3" type="ORF">I5E68_10590</name>
</gene>
<keyword evidence="4" id="KW-1185">Reference proteome</keyword>
<dbReference type="SUPFAM" id="SSF47473">
    <property type="entry name" value="EF-hand"/>
    <property type="match status" value="1"/>
</dbReference>
<dbReference type="PROSITE" id="PS00018">
    <property type="entry name" value="EF_HAND_1"/>
    <property type="match status" value="1"/>
</dbReference>
<feature type="compositionally biased region" description="Basic residues" evidence="1">
    <location>
        <begin position="152"/>
        <end position="161"/>
    </location>
</feature>
<evidence type="ECO:0000313" key="4">
    <source>
        <dbReference type="Proteomes" id="UP000617634"/>
    </source>
</evidence>
<evidence type="ECO:0000256" key="1">
    <source>
        <dbReference type="SAM" id="MobiDB-lite"/>
    </source>
</evidence>
<dbReference type="InterPro" id="IPR018247">
    <property type="entry name" value="EF_Hand_1_Ca_BS"/>
</dbReference>
<dbReference type="InterPro" id="IPR011992">
    <property type="entry name" value="EF-hand-dom_pair"/>
</dbReference>
<accession>A0A931MLG4</accession>
<dbReference type="GO" id="GO:0005509">
    <property type="term" value="F:calcium ion binding"/>
    <property type="evidence" value="ECO:0007669"/>
    <property type="project" value="InterPro"/>
</dbReference>
<dbReference type="EMBL" id="JADZGI010000001">
    <property type="protein sequence ID" value="MBH0113395.1"/>
    <property type="molecule type" value="Genomic_DNA"/>
</dbReference>
<organism evidence="3 4">
    <name type="scientific">Novosphingobium aureum</name>
    <dbReference type="NCBI Taxonomy" id="2792964"/>
    <lineage>
        <taxon>Bacteria</taxon>
        <taxon>Pseudomonadati</taxon>
        <taxon>Pseudomonadota</taxon>
        <taxon>Alphaproteobacteria</taxon>
        <taxon>Sphingomonadales</taxon>
        <taxon>Sphingomonadaceae</taxon>
        <taxon>Novosphingobium</taxon>
    </lineage>
</organism>
<dbReference type="Proteomes" id="UP000617634">
    <property type="component" value="Unassembled WGS sequence"/>
</dbReference>
<evidence type="ECO:0000313" key="3">
    <source>
        <dbReference type="EMBL" id="MBH0113395.1"/>
    </source>
</evidence>
<name>A0A931MLG4_9SPHN</name>
<dbReference type="InterPro" id="IPR002048">
    <property type="entry name" value="EF_hand_dom"/>
</dbReference>
<protein>
    <recommendedName>
        <fullName evidence="2">EF-hand domain-containing protein</fullName>
    </recommendedName>
</protein>
<sequence length="161" mass="17804">MNRILLGGLLALCLAGVGLFWLQGRAEIERAAPPPWVVASQTMDDPENLPDLGIDGLDGVLGPEPPEATELSREQRRFAGYDRNSDGRISRVEMLSRRTSTFRKLDKDGNNLLTFEEWAVVTVDRFEGADGDGNDWLSPAEFRTTAPPRSMASRKPRCACD</sequence>
<dbReference type="Pfam" id="PF13202">
    <property type="entry name" value="EF-hand_5"/>
    <property type="match status" value="1"/>
</dbReference>
<reference evidence="3" key="1">
    <citation type="submission" date="2020-11" db="EMBL/GenBank/DDBJ databases">
        <title>Novosphingobium aureum sp. nov., a marine bacterium isolated from sediment of a salt flat.</title>
        <authorList>
            <person name="Yoo Y."/>
            <person name="Kim J.-J."/>
        </authorList>
    </citation>
    <scope>NUCLEOTIDE SEQUENCE</scope>
    <source>
        <strain evidence="3">YJ-S2-02</strain>
    </source>
</reference>
<dbReference type="RefSeq" id="WP_197163596.1">
    <property type="nucleotide sequence ID" value="NZ_JADZGI010000001.1"/>
</dbReference>
<dbReference type="PROSITE" id="PS50222">
    <property type="entry name" value="EF_HAND_2"/>
    <property type="match status" value="1"/>
</dbReference>
<dbReference type="Gene3D" id="1.10.238.10">
    <property type="entry name" value="EF-hand"/>
    <property type="match status" value="1"/>
</dbReference>
<feature type="region of interest" description="Disordered" evidence="1">
    <location>
        <begin position="142"/>
        <end position="161"/>
    </location>
</feature>
<proteinExistence type="predicted"/>